<evidence type="ECO:0000313" key="1">
    <source>
        <dbReference type="EMBL" id="MRG85588.1"/>
    </source>
</evidence>
<dbReference type="InterPro" id="IPR025004">
    <property type="entry name" value="SenN/SenS"/>
</dbReference>
<keyword evidence="2" id="KW-1185">Reference proteome</keyword>
<comment type="caution">
    <text evidence="1">The sequence shown here is derived from an EMBL/GenBank/DDBJ whole genome shotgun (WGS) entry which is preliminary data.</text>
</comment>
<dbReference type="Proteomes" id="UP000480185">
    <property type="component" value="Unassembled WGS sequence"/>
</dbReference>
<accession>A0A6G1X431</accession>
<proteinExistence type="predicted"/>
<gene>
    <name evidence="1" type="ORF">GH754_04485</name>
</gene>
<dbReference type="Pfam" id="PF13040">
    <property type="entry name" value="Fur_reg_FbpB"/>
    <property type="match status" value="1"/>
</dbReference>
<dbReference type="AlphaFoldDB" id="A0A6G1X431"/>
<evidence type="ECO:0000313" key="2">
    <source>
        <dbReference type="Proteomes" id="UP000480185"/>
    </source>
</evidence>
<dbReference type="RefSeq" id="WP_153727516.1">
    <property type="nucleotide sequence ID" value="NZ_WJNH01000002.1"/>
</dbReference>
<protein>
    <submittedName>
        <fullName evidence="1">FbpB family small basic protein</fullName>
    </submittedName>
</protein>
<name>A0A6G1X431_9BACI</name>
<dbReference type="EMBL" id="WJNH01000002">
    <property type="protein sequence ID" value="MRG85588.1"/>
    <property type="molecule type" value="Genomic_DNA"/>
</dbReference>
<organism evidence="1 2">
    <name type="scientific">Salinibacillus xinjiangensis</name>
    <dbReference type="NCBI Taxonomy" id="1229268"/>
    <lineage>
        <taxon>Bacteria</taxon>
        <taxon>Bacillati</taxon>
        <taxon>Bacillota</taxon>
        <taxon>Bacilli</taxon>
        <taxon>Bacillales</taxon>
        <taxon>Bacillaceae</taxon>
        <taxon>Salinibacillus</taxon>
    </lineage>
</organism>
<sequence length="50" mass="5994">MRPRLPAFEELVNENKQKVMQDDKLMKKIDLKIEKKYGVKKNQDSKSKMN</sequence>
<reference evidence="1 2" key="1">
    <citation type="submission" date="2019-11" db="EMBL/GenBank/DDBJ databases">
        <authorList>
            <person name="Li J."/>
        </authorList>
    </citation>
    <scope>NUCLEOTIDE SEQUENCE [LARGE SCALE GENOMIC DNA]</scope>
    <source>
        <strain evidence="1 2">J4</strain>
    </source>
</reference>